<keyword evidence="1" id="KW-0304">Gas vesicle</keyword>
<feature type="non-terminal residue" evidence="4">
    <location>
        <position position="1"/>
    </location>
</feature>
<comment type="caution">
    <text evidence="4">The sequence shown here is derived from an EMBL/GenBank/DDBJ whole genome shotgun (WGS) entry which is preliminary data.</text>
</comment>
<dbReference type="Pfam" id="PF06386">
    <property type="entry name" value="GvpL_GvpF"/>
    <property type="match status" value="1"/>
</dbReference>
<dbReference type="PANTHER" id="PTHR36852">
    <property type="entry name" value="PROTEIN GVPL 2"/>
    <property type="match status" value="1"/>
</dbReference>
<accession>A0ABW3DP66</accession>
<name>A0ABW3DP66_9ACTN</name>
<evidence type="ECO:0000256" key="3">
    <source>
        <dbReference type="ARBA" id="ARBA00035643"/>
    </source>
</evidence>
<evidence type="ECO:0000256" key="1">
    <source>
        <dbReference type="ARBA" id="ARBA00022987"/>
    </source>
</evidence>
<keyword evidence="5" id="KW-1185">Reference proteome</keyword>
<proteinExistence type="inferred from homology"/>
<gene>
    <name evidence="4" type="ORF">ACFQ08_07700</name>
</gene>
<dbReference type="Proteomes" id="UP001597024">
    <property type="component" value="Unassembled WGS sequence"/>
</dbReference>
<dbReference type="InterPro" id="IPR009430">
    <property type="entry name" value="GvpL/GvpF"/>
</dbReference>
<evidence type="ECO:0000256" key="2">
    <source>
        <dbReference type="ARBA" id="ARBA00035108"/>
    </source>
</evidence>
<protein>
    <submittedName>
        <fullName evidence="4">GvpL/GvpF family gas vesicle protein</fullName>
    </submittedName>
</protein>
<evidence type="ECO:0000313" key="4">
    <source>
        <dbReference type="EMBL" id="MFD0884437.1"/>
    </source>
</evidence>
<dbReference type="PANTHER" id="PTHR36852:SF1">
    <property type="entry name" value="PROTEIN GVPL 2"/>
    <property type="match status" value="1"/>
</dbReference>
<comment type="subcellular location">
    <subcellularLocation>
        <location evidence="2">Gas vesicle</location>
    </subcellularLocation>
</comment>
<sequence>RHAVTEAERVDAALSAVAVASRRHRPQDPELSGRTEWMVLNGAYLVDDDLADEFAATLDALRGRGLDLELTGPWAPYSFTDIGLGTAEAPDDV</sequence>
<dbReference type="EMBL" id="JBHTHX010000165">
    <property type="protein sequence ID" value="MFD0884437.1"/>
    <property type="molecule type" value="Genomic_DNA"/>
</dbReference>
<comment type="similarity">
    <text evidence="3">Belongs to the gas vesicle GvpF/GvpL family.</text>
</comment>
<evidence type="ECO:0000313" key="5">
    <source>
        <dbReference type="Proteomes" id="UP001597024"/>
    </source>
</evidence>
<organism evidence="4 5">
    <name type="scientific">Streptosporangium algeriense</name>
    <dbReference type="NCBI Taxonomy" id="1682748"/>
    <lineage>
        <taxon>Bacteria</taxon>
        <taxon>Bacillati</taxon>
        <taxon>Actinomycetota</taxon>
        <taxon>Actinomycetes</taxon>
        <taxon>Streptosporangiales</taxon>
        <taxon>Streptosporangiaceae</taxon>
        <taxon>Streptosporangium</taxon>
    </lineage>
</organism>
<reference evidence="5" key="1">
    <citation type="journal article" date="2019" name="Int. J. Syst. Evol. Microbiol.">
        <title>The Global Catalogue of Microorganisms (GCM) 10K type strain sequencing project: providing services to taxonomists for standard genome sequencing and annotation.</title>
        <authorList>
            <consortium name="The Broad Institute Genomics Platform"/>
            <consortium name="The Broad Institute Genome Sequencing Center for Infectious Disease"/>
            <person name="Wu L."/>
            <person name="Ma J."/>
        </authorList>
    </citation>
    <scope>NUCLEOTIDE SEQUENCE [LARGE SCALE GENOMIC DNA]</scope>
    <source>
        <strain evidence="5">CCUG 62974</strain>
    </source>
</reference>